<dbReference type="SUPFAM" id="SSF52743">
    <property type="entry name" value="Subtilisin-like"/>
    <property type="match status" value="1"/>
</dbReference>
<dbReference type="GO" id="GO:0006508">
    <property type="term" value="P:proteolysis"/>
    <property type="evidence" value="ECO:0007669"/>
    <property type="project" value="InterPro"/>
</dbReference>
<dbReference type="InterPro" id="IPR036852">
    <property type="entry name" value="Peptidase_S8/S53_dom_sf"/>
</dbReference>
<sequence length="50" mass="5639">MEFTYPGAYKEVIQAGAIDERRSLAEFTNTKDQIDLVAQEVNILSTYLEG</sequence>
<organism evidence="1 2">
    <name type="scientific">Halobacillus dabanensis</name>
    <dbReference type="NCBI Taxonomy" id="240302"/>
    <lineage>
        <taxon>Bacteria</taxon>
        <taxon>Bacillati</taxon>
        <taxon>Bacillota</taxon>
        <taxon>Bacilli</taxon>
        <taxon>Bacillales</taxon>
        <taxon>Bacillaceae</taxon>
        <taxon>Halobacillus</taxon>
    </lineage>
</organism>
<dbReference type="Proteomes" id="UP000183557">
    <property type="component" value="Unassembled WGS sequence"/>
</dbReference>
<accession>A0A1I4AEN5</accession>
<name>A0A1I4AEN5_HALDA</name>
<gene>
    <name evidence="1" type="ORF">SAMN04487936_11718</name>
</gene>
<dbReference type="AlphaFoldDB" id="A0A1I4AEN5"/>
<keyword evidence="2" id="KW-1185">Reference proteome</keyword>
<proteinExistence type="predicted"/>
<evidence type="ECO:0000313" key="2">
    <source>
        <dbReference type="Proteomes" id="UP000183557"/>
    </source>
</evidence>
<protein>
    <submittedName>
        <fullName evidence="1">Uncharacterized protein</fullName>
    </submittedName>
</protein>
<dbReference type="Gene3D" id="3.40.50.200">
    <property type="entry name" value="Peptidase S8/S53 domain"/>
    <property type="match status" value="1"/>
</dbReference>
<dbReference type="RefSeq" id="WP_244151678.1">
    <property type="nucleotide sequence ID" value="NZ_FOSB01000017.1"/>
</dbReference>
<dbReference type="EMBL" id="FOSB01000017">
    <property type="protein sequence ID" value="SFK54236.1"/>
    <property type="molecule type" value="Genomic_DNA"/>
</dbReference>
<reference evidence="2" key="1">
    <citation type="submission" date="2016-10" db="EMBL/GenBank/DDBJ databases">
        <authorList>
            <person name="Varghese N."/>
            <person name="Submissions S."/>
        </authorList>
    </citation>
    <scope>NUCLEOTIDE SEQUENCE [LARGE SCALE GENOMIC DNA]</scope>
    <source>
        <strain evidence="2">CGMCC 1.3704</strain>
    </source>
</reference>
<dbReference type="GO" id="GO:0004252">
    <property type="term" value="F:serine-type endopeptidase activity"/>
    <property type="evidence" value="ECO:0007669"/>
    <property type="project" value="InterPro"/>
</dbReference>
<evidence type="ECO:0000313" key="1">
    <source>
        <dbReference type="EMBL" id="SFK54236.1"/>
    </source>
</evidence>